<dbReference type="GO" id="GO:0003677">
    <property type="term" value="F:DNA binding"/>
    <property type="evidence" value="ECO:0007669"/>
    <property type="project" value="UniProtKB-KW"/>
</dbReference>
<dbReference type="EMBL" id="AE014074">
    <property type="protein sequence ID" value="AAM79873.1"/>
    <property type="molecule type" value="Genomic_DNA"/>
</dbReference>
<evidence type="ECO:0000256" key="1">
    <source>
        <dbReference type="ARBA" id="ARBA00008857"/>
    </source>
</evidence>
<dbReference type="CDD" id="cd01189">
    <property type="entry name" value="INT_ICEBs1_C_like"/>
    <property type="match status" value="1"/>
</dbReference>
<dbReference type="InterPro" id="IPR028259">
    <property type="entry name" value="AP2-like_int_N"/>
</dbReference>
<dbReference type="SUPFAM" id="SSF56349">
    <property type="entry name" value="DNA breaking-rejoining enzymes"/>
    <property type="match status" value="1"/>
</dbReference>
<evidence type="ECO:0000256" key="2">
    <source>
        <dbReference type="ARBA" id="ARBA00022908"/>
    </source>
</evidence>
<dbReference type="PROSITE" id="PS51898">
    <property type="entry name" value="TYR_RECOMBINASE"/>
    <property type="match status" value="1"/>
</dbReference>
<evidence type="ECO:0000313" key="6">
    <source>
        <dbReference type="EMBL" id="AAM79873.1"/>
    </source>
</evidence>
<keyword evidence="4" id="KW-0233">DNA recombination</keyword>
<dbReference type="PANTHER" id="PTHR30629:SF2">
    <property type="entry name" value="PROPHAGE INTEGRASE INTS-RELATED"/>
    <property type="match status" value="1"/>
</dbReference>
<evidence type="ECO:0000259" key="5">
    <source>
        <dbReference type="PROSITE" id="PS51898"/>
    </source>
</evidence>
<dbReference type="GO" id="GO:0015074">
    <property type="term" value="P:DNA integration"/>
    <property type="evidence" value="ECO:0007669"/>
    <property type="project" value="UniProtKB-KW"/>
</dbReference>
<reference evidence="6 7" key="1">
    <citation type="journal article" date="2002" name="Proc. Natl. Acad. Sci. U.S.A.">
        <title>Genome sequence of a serotype M3 strain of group A Streptococcus: phage-encoded toxins, the high-virulence phenotype, and clone emergence.</title>
        <authorList>
            <person name="Beres S.B."/>
            <person name="Sylva G.L."/>
            <person name="Barbian K.D."/>
            <person name="Lei B."/>
            <person name="Hoff J.S."/>
            <person name="Mammarella N.D."/>
            <person name="Liu M.Y."/>
            <person name="Smoot J.C."/>
            <person name="Porcella S.F."/>
            <person name="Parkins L.D."/>
            <person name="Campbell D.S."/>
            <person name="Smith T.M."/>
            <person name="McCormick J.K."/>
            <person name="Leung D.Y."/>
            <person name="Schlievert P.M."/>
            <person name="Musser J.M."/>
        </authorList>
    </citation>
    <scope>NUCLEOTIDE SEQUENCE [LARGE SCALE GENOMIC DNA]</scope>
    <source>
        <strain evidence="7">ATCC BAA-595 / MGAS315</strain>
    </source>
</reference>
<comment type="similarity">
    <text evidence="1">Belongs to the 'phage' integrase family.</text>
</comment>
<dbReference type="Pfam" id="PF14659">
    <property type="entry name" value="Phage_int_SAM_3"/>
    <property type="match status" value="1"/>
</dbReference>
<keyword evidence="3" id="KW-0238">DNA-binding</keyword>
<keyword evidence="2" id="KW-0229">DNA integration</keyword>
<name>A0A0H2UVD4_STRP3</name>
<evidence type="ECO:0000256" key="4">
    <source>
        <dbReference type="ARBA" id="ARBA00023172"/>
    </source>
</evidence>
<dbReference type="Pfam" id="PF00589">
    <property type="entry name" value="Phage_integrase"/>
    <property type="match status" value="1"/>
</dbReference>
<evidence type="ECO:0000313" key="7">
    <source>
        <dbReference type="Proteomes" id="UP000000564"/>
    </source>
</evidence>
<dbReference type="AlphaFoldDB" id="A0A0H2UVD4"/>
<dbReference type="Proteomes" id="UP000000564">
    <property type="component" value="Chromosome"/>
</dbReference>
<dbReference type="Pfam" id="PF14657">
    <property type="entry name" value="Arm-DNA-bind_4"/>
    <property type="match status" value="1"/>
</dbReference>
<feature type="domain" description="Tyr recombinase" evidence="5">
    <location>
        <begin position="189"/>
        <end position="376"/>
    </location>
</feature>
<proteinExistence type="inferred from homology"/>
<dbReference type="InterPro" id="IPR010998">
    <property type="entry name" value="Integrase_recombinase_N"/>
</dbReference>
<gene>
    <name evidence="6" type="primary">int315.4</name>
    <name evidence="6" type="ordered locus">SpyM3_1266</name>
</gene>
<dbReference type="InterPro" id="IPR011010">
    <property type="entry name" value="DNA_brk_join_enz"/>
</dbReference>
<dbReference type="InterPro" id="IPR004107">
    <property type="entry name" value="Integrase_SAM-like_N"/>
</dbReference>
<protein>
    <submittedName>
        <fullName evidence="6">Putative integrase-phage-associated</fullName>
    </submittedName>
</protein>
<dbReference type="HOGENOM" id="CLU_027562_17_6_9"/>
<accession>A0A0H2UVD4</accession>
<dbReference type="Gene3D" id="1.10.150.130">
    <property type="match status" value="1"/>
</dbReference>
<dbReference type="InterPro" id="IPR013762">
    <property type="entry name" value="Integrase-like_cat_sf"/>
</dbReference>
<dbReference type="PANTHER" id="PTHR30629">
    <property type="entry name" value="PROPHAGE INTEGRASE"/>
    <property type="match status" value="1"/>
</dbReference>
<dbReference type="InterPro" id="IPR050808">
    <property type="entry name" value="Phage_Integrase"/>
</dbReference>
<dbReference type="KEGG" id="spg:SpyM3_1266"/>
<organism evidence="6 7">
    <name type="scientific">Streptococcus pyogenes serotype M3 (strain ATCC BAA-595 / MGAS315)</name>
    <dbReference type="NCBI Taxonomy" id="198466"/>
    <lineage>
        <taxon>Bacteria</taxon>
        <taxon>Bacillati</taxon>
        <taxon>Bacillota</taxon>
        <taxon>Bacilli</taxon>
        <taxon>Lactobacillales</taxon>
        <taxon>Streptococcaceae</taxon>
        <taxon>Streptococcus</taxon>
    </lineage>
</organism>
<dbReference type="InterPro" id="IPR002104">
    <property type="entry name" value="Integrase_catalytic"/>
</dbReference>
<sequence length="384" mass="44396">MPISYLKISTPQRKERGKTMIEKYTKKDGTTAYRLRAYLGVDPVTGKQVRTTRQGFKTEREAKRAEVKLIDDFQRQGAWKSNDKTTFDDVAKLWFEQYQNTVKPSTFLVNQNYYKTILKPHLGQLQMTKITVMICQKFVNCLSRYSGYTLYLSLANRIFKFAVNLGIIDNNPMNKTLRSKCTYKNVDTLTKKYYTKEELNTFLRLVEAEETLEMRLIYRLLSYGGFRIGELIALKDTDFDFRNNTISITKTIAYTKEGWAVQSPKTKKSNRTISMDAETMSLAKLYIKQSIKPLHGSFKLFNFASDTVRKRLDRFILKHGLKRITPHGFRHTHASLLFEAGIPAKIAQERLGHAKIAITMDLYTHLSKKSKDNVADKLAELVAI</sequence>
<dbReference type="GO" id="GO:0006310">
    <property type="term" value="P:DNA recombination"/>
    <property type="evidence" value="ECO:0007669"/>
    <property type="project" value="UniProtKB-KW"/>
</dbReference>
<evidence type="ECO:0000256" key="3">
    <source>
        <dbReference type="ARBA" id="ARBA00023125"/>
    </source>
</evidence>
<dbReference type="Gene3D" id="1.10.443.10">
    <property type="entry name" value="Intergrase catalytic core"/>
    <property type="match status" value="1"/>
</dbReference>